<feature type="signal peptide" evidence="2">
    <location>
        <begin position="1"/>
        <end position="27"/>
    </location>
</feature>
<evidence type="ECO:0000313" key="3">
    <source>
        <dbReference type="EMBL" id="SEG85816.1"/>
    </source>
</evidence>
<proteinExistence type="predicted"/>
<keyword evidence="4" id="KW-1185">Reference proteome</keyword>
<dbReference type="RefSeq" id="WP_146088382.1">
    <property type="nucleotide sequence ID" value="NZ_FNVU01000016.1"/>
</dbReference>
<dbReference type="AlphaFoldDB" id="A0A1H6DM61"/>
<evidence type="ECO:0000256" key="2">
    <source>
        <dbReference type="SAM" id="SignalP"/>
    </source>
</evidence>
<dbReference type="PROSITE" id="PS51257">
    <property type="entry name" value="PROKAR_LIPOPROTEIN"/>
    <property type="match status" value="1"/>
</dbReference>
<protein>
    <recommendedName>
        <fullName evidence="5">Lipoprotein</fullName>
    </recommendedName>
</protein>
<organism evidence="3 4">
    <name type="scientific">Actinacidiphila yanglinensis</name>
    <dbReference type="NCBI Taxonomy" id="310779"/>
    <lineage>
        <taxon>Bacteria</taxon>
        <taxon>Bacillati</taxon>
        <taxon>Actinomycetota</taxon>
        <taxon>Actinomycetes</taxon>
        <taxon>Kitasatosporales</taxon>
        <taxon>Streptomycetaceae</taxon>
        <taxon>Actinacidiphila</taxon>
    </lineage>
</organism>
<keyword evidence="2" id="KW-0732">Signal</keyword>
<dbReference type="EMBL" id="FNVU01000016">
    <property type="protein sequence ID" value="SEG85816.1"/>
    <property type="molecule type" value="Genomic_DNA"/>
</dbReference>
<dbReference type="Proteomes" id="UP000236754">
    <property type="component" value="Unassembled WGS sequence"/>
</dbReference>
<feature type="chain" id="PRO_5039273069" description="Lipoprotein" evidence="2">
    <location>
        <begin position="28"/>
        <end position="186"/>
    </location>
</feature>
<name>A0A1H6DM61_9ACTN</name>
<reference evidence="3 4" key="1">
    <citation type="submission" date="2016-10" db="EMBL/GenBank/DDBJ databases">
        <authorList>
            <person name="de Groot N.N."/>
        </authorList>
    </citation>
    <scope>NUCLEOTIDE SEQUENCE [LARGE SCALE GENOMIC DNA]</scope>
    <source>
        <strain evidence="3 4">CGMCC 4.2023</strain>
    </source>
</reference>
<feature type="compositionally biased region" description="Low complexity" evidence="1">
    <location>
        <begin position="31"/>
        <end position="45"/>
    </location>
</feature>
<evidence type="ECO:0000256" key="1">
    <source>
        <dbReference type="SAM" id="MobiDB-lite"/>
    </source>
</evidence>
<feature type="region of interest" description="Disordered" evidence="1">
    <location>
        <begin position="23"/>
        <end position="45"/>
    </location>
</feature>
<dbReference type="OrthoDB" id="3387754at2"/>
<evidence type="ECO:0008006" key="5">
    <source>
        <dbReference type="Google" id="ProtNLM"/>
    </source>
</evidence>
<evidence type="ECO:0000313" key="4">
    <source>
        <dbReference type="Proteomes" id="UP000236754"/>
    </source>
</evidence>
<sequence>MTRRHMLKASVIVVVALSGAGCGSSHDKTDTTPTSSPPTTTASPTPEAMAQAKAAAAAAYVNMWDAAAATFHAGKVTSPALEKWAVDKALAGQEEAGLYYQGRGDVMQGKPRLWPKVTSVELTETPYTANITDCMDSSHYIEVGKKTGKPVGGVDPQKHHVVTAVARFNGTSWVITQMTIDRDRTC</sequence>
<accession>A0A1H6DM61</accession>
<gene>
    <name evidence="3" type="ORF">SAMN05216223_116144</name>
</gene>